<evidence type="ECO:0000313" key="11">
    <source>
        <dbReference type="Proteomes" id="UP000076420"/>
    </source>
</evidence>
<dbReference type="RefSeq" id="XP_013069249.2">
    <property type="nucleotide sequence ID" value="XM_013213795.2"/>
</dbReference>
<dbReference type="KEGG" id="bgt:106056884"/>
<dbReference type="InterPro" id="IPR000246">
    <property type="entry name" value="Peptidase_T2"/>
</dbReference>
<dbReference type="AlphaFoldDB" id="A0A2C9JIX4"/>
<dbReference type="PANTHER" id="PTHR10188:SF43">
    <property type="entry name" value="ASPARAGINASE (EUROFUNG)"/>
    <property type="match status" value="1"/>
</dbReference>
<evidence type="ECO:0000313" key="10">
    <source>
        <dbReference type="EnsemblMetazoa" id="BGLB003217-PB"/>
    </source>
</evidence>
<dbReference type="SUPFAM" id="SSF56235">
    <property type="entry name" value="N-terminal nucleophile aminohydrolases (Ntn hydrolases)"/>
    <property type="match status" value="1"/>
</dbReference>
<proteinExistence type="inferred from homology"/>
<dbReference type="Proteomes" id="UP000076420">
    <property type="component" value="Unassembled WGS sequence"/>
</dbReference>
<dbReference type="OrthoDB" id="2262349at2759"/>
<dbReference type="EnsemblMetazoa" id="BGLB003217-RB">
    <property type="protein sequence ID" value="BGLB003217-PB"/>
    <property type="gene ID" value="BGLB003217"/>
</dbReference>
<dbReference type="FunFam" id="3.60.20.30:FF:000001">
    <property type="entry name" value="Isoaspartyl peptidase/L-asparaginase"/>
    <property type="match status" value="1"/>
</dbReference>
<dbReference type="STRING" id="6526.A0A2C9JIX4"/>
<dbReference type="GO" id="GO:0008798">
    <property type="term" value="F:beta-aspartyl-peptidase activity"/>
    <property type="evidence" value="ECO:0007669"/>
    <property type="project" value="UniProtKB-EC"/>
</dbReference>
<evidence type="ECO:0000256" key="4">
    <source>
        <dbReference type="ARBA" id="ARBA00022801"/>
    </source>
</evidence>
<feature type="active site" description="Nucleophile" evidence="7">
    <location>
        <position position="175"/>
    </location>
</feature>
<reference evidence="10" key="1">
    <citation type="submission" date="2020-05" db="UniProtKB">
        <authorList>
            <consortium name="EnsemblMetazoa"/>
        </authorList>
    </citation>
    <scope>IDENTIFICATION</scope>
    <source>
        <strain evidence="10">BB02</strain>
    </source>
</reference>
<dbReference type="GO" id="GO:0004067">
    <property type="term" value="F:asparaginase activity"/>
    <property type="evidence" value="ECO:0007669"/>
    <property type="project" value="UniProtKB-EC"/>
</dbReference>
<dbReference type="InterPro" id="IPR033844">
    <property type="entry name" value="ASRGL1_meta"/>
</dbReference>
<dbReference type="CDD" id="cd04702">
    <property type="entry name" value="ASRGL1_like"/>
    <property type="match status" value="1"/>
</dbReference>
<evidence type="ECO:0000256" key="2">
    <source>
        <dbReference type="ARBA" id="ARBA00010872"/>
    </source>
</evidence>
<comment type="similarity">
    <text evidence="2">Belongs to the Ntn-hydrolase family.</text>
</comment>
<dbReference type="GO" id="GO:0033345">
    <property type="term" value="P:L-asparagine catabolic process via L-aspartate"/>
    <property type="evidence" value="ECO:0007669"/>
    <property type="project" value="TreeGrafter"/>
</dbReference>
<keyword evidence="3" id="KW-0645">Protease</keyword>
<dbReference type="GO" id="GO:0006508">
    <property type="term" value="P:proteolysis"/>
    <property type="evidence" value="ECO:0007669"/>
    <property type="project" value="UniProtKB-KW"/>
</dbReference>
<comment type="catalytic activity">
    <reaction evidence="6">
        <text>L-asparagine + H2O = L-aspartate + NH4(+)</text>
        <dbReference type="Rhea" id="RHEA:21016"/>
        <dbReference type="ChEBI" id="CHEBI:15377"/>
        <dbReference type="ChEBI" id="CHEBI:28938"/>
        <dbReference type="ChEBI" id="CHEBI:29991"/>
        <dbReference type="ChEBI" id="CHEBI:58048"/>
        <dbReference type="EC" id="3.5.1.1"/>
    </reaction>
</comment>
<gene>
    <name evidence="10" type="primary">106056884</name>
</gene>
<keyword evidence="5" id="KW-0068">Autocatalytic cleavage</keyword>
<feature type="site" description="Cleavage; by autolysis" evidence="9">
    <location>
        <begin position="174"/>
        <end position="175"/>
    </location>
</feature>
<sequence length="322" mass="34010">MEPAIIVHGGAWAIPELATERSLSGVKAAAIKGFSVIQNGGSAMDAVVAAVSVMEDDTIFDAGHGAVLNMNGEVELDAIIMDGKTLNSGAVAAVQDIAHPVQLARLVMEKTDHCLLVGQGANGFAKEQNIPKLDKHELVTPEAREEWERYMKFSTTVNALFSTRNDVLKRTGCDTVGAVALDSYGNLASATSTGGITAKRPGRVGDTPIIGAGAYADDSVGAASSTGHGESIMKLCLTKKVIELLEQGASAKEAAQKSLELMSTRLGSAGGLIVIDKNGDVAHHFTTNRMAWAQIKKENLKYGIDPTVEFTETLFQENSREI</sequence>
<dbReference type="PANTHER" id="PTHR10188">
    <property type="entry name" value="L-ASPARAGINASE"/>
    <property type="match status" value="1"/>
</dbReference>
<dbReference type="InterPro" id="IPR029055">
    <property type="entry name" value="Ntn_hydrolases_N"/>
</dbReference>
<evidence type="ECO:0000256" key="6">
    <source>
        <dbReference type="ARBA" id="ARBA00049366"/>
    </source>
</evidence>
<keyword evidence="4" id="KW-0378">Hydrolase</keyword>
<name>A0A2C9JIX4_BIOGL</name>
<feature type="binding site" evidence="8">
    <location>
        <begin position="203"/>
        <end position="206"/>
    </location>
    <ligand>
        <name>substrate</name>
    </ligand>
</feature>
<dbReference type="GO" id="GO:0005737">
    <property type="term" value="C:cytoplasm"/>
    <property type="evidence" value="ECO:0007669"/>
    <property type="project" value="TreeGrafter"/>
</dbReference>
<evidence type="ECO:0000256" key="1">
    <source>
        <dbReference type="ARBA" id="ARBA00000306"/>
    </source>
</evidence>
<dbReference type="Pfam" id="PF01112">
    <property type="entry name" value="Asparaginase_2"/>
    <property type="match status" value="1"/>
</dbReference>
<evidence type="ECO:0000256" key="5">
    <source>
        <dbReference type="ARBA" id="ARBA00022813"/>
    </source>
</evidence>
<dbReference type="VEuPathDB" id="VectorBase:BGLB003217"/>
<evidence type="ECO:0000256" key="9">
    <source>
        <dbReference type="PIRSR" id="PIRSR600246-3"/>
    </source>
</evidence>
<accession>A0A2C9JIX4</accession>
<evidence type="ECO:0000256" key="7">
    <source>
        <dbReference type="PIRSR" id="PIRSR600246-1"/>
    </source>
</evidence>
<dbReference type="Gene3D" id="3.60.20.30">
    <property type="entry name" value="(Glycosyl)asparaginase"/>
    <property type="match status" value="1"/>
</dbReference>
<comment type="catalytic activity">
    <reaction evidence="1">
        <text>Cleavage of a beta-linked Asp residue from the N-terminus of a polypeptide.</text>
        <dbReference type="EC" id="3.4.19.5"/>
    </reaction>
</comment>
<organism evidence="10 11">
    <name type="scientific">Biomphalaria glabrata</name>
    <name type="common">Bloodfluke planorb</name>
    <name type="synonym">Freshwater snail</name>
    <dbReference type="NCBI Taxonomy" id="6526"/>
    <lineage>
        <taxon>Eukaryota</taxon>
        <taxon>Metazoa</taxon>
        <taxon>Spiralia</taxon>
        <taxon>Lophotrochozoa</taxon>
        <taxon>Mollusca</taxon>
        <taxon>Gastropoda</taxon>
        <taxon>Heterobranchia</taxon>
        <taxon>Euthyneura</taxon>
        <taxon>Panpulmonata</taxon>
        <taxon>Hygrophila</taxon>
        <taxon>Lymnaeoidea</taxon>
        <taxon>Planorbidae</taxon>
        <taxon>Biomphalaria</taxon>
    </lineage>
</organism>
<feature type="binding site" evidence="8">
    <location>
        <begin position="226"/>
        <end position="229"/>
    </location>
    <ligand>
        <name>substrate</name>
    </ligand>
</feature>
<evidence type="ECO:0000256" key="8">
    <source>
        <dbReference type="PIRSR" id="PIRSR600246-2"/>
    </source>
</evidence>
<evidence type="ECO:0000256" key="3">
    <source>
        <dbReference type="ARBA" id="ARBA00022670"/>
    </source>
</evidence>
<protein>
    <submittedName>
        <fullName evidence="10">Uncharacterized protein</fullName>
    </submittedName>
</protein>
<dbReference type="VEuPathDB" id="VectorBase:BGLAX_034949"/>